<organism evidence="1 2">
    <name type="scientific">Paramecium octaurelia</name>
    <dbReference type="NCBI Taxonomy" id="43137"/>
    <lineage>
        <taxon>Eukaryota</taxon>
        <taxon>Sar</taxon>
        <taxon>Alveolata</taxon>
        <taxon>Ciliophora</taxon>
        <taxon>Intramacronucleata</taxon>
        <taxon>Oligohymenophorea</taxon>
        <taxon>Peniculida</taxon>
        <taxon>Parameciidae</taxon>
        <taxon>Paramecium</taxon>
    </lineage>
</organism>
<gene>
    <name evidence="1" type="ORF">POCTA_138.1.T0880003</name>
</gene>
<dbReference type="SMART" id="SM00320">
    <property type="entry name" value="WD40"/>
    <property type="match status" value="3"/>
</dbReference>
<dbReference type="OrthoDB" id="338631at2759"/>
<dbReference type="InterPro" id="IPR001680">
    <property type="entry name" value="WD40_rpt"/>
</dbReference>
<dbReference type="PANTHER" id="PTHR19920:SF0">
    <property type="entry name" value="CYTOSOLIC IRON-SULFUR PROTEIN ASSEMBLY PROTEIN CIAO1-RELATED"/>
    <property type="match status" value="1"/>
</dbReference>
<dbReference type="GO" id="GO:0016226">
    <property type="term" value="P:iron-sulfur cluster assembly"/>
    <property type="evidence" value="ECO:0007669"/>
    <property type="project" value="TreeGrafter"/>
</dbReference>
<dbReference type="AlphaFoldDB" id="A0A8S1WAU1"/>
<protein>
    <recommendedName>
        <fullName evidence="3">WD40-repeat-containing domain</fullName>
    </recommendedName>
</protein>
<dbReference type="PANTHER" id="PTHR19920">
    <property type="entry name" value="WD40 PROTEIN CIAO1"/>
    <property type="match status" value="1"/>
</dbReference>
<name>A0A8S1WAU1_PAROT</name>
<sequence length="573" mass="66852">MVDINKESAFTRRFGCSKCIEESIKSKIDKFDQIKSLESFWALWEVISKDNKSLIQETIKKMDEHTKSLSTFNNIILTSIVEVTHFFQQKLLDQLKVFDVEPQYLTEKDLYQIAENLSNKKDYLDNFKSQQEDYYISYLREIQNILDQNNITIIQKVKKHNLSLAHQQINIKITLHKKSFFFSKQKGIIGILISFCIITMINSNLSIEQIYQTLKCNQKIIKSENEVNSYSNESLSIDYISQTLKTNQKIIKNEKEVNEFSYQLMQSNIQEIKLRCQLFAFNTNNTIMIAGCEKQIQVFQFADGNLYSRQTISSHNHNLTALYHMKNSEQFVSGDMDGTILIFKYNSTKNKWEQQLRKEKYHKGRINKIIMNNNENLIITGGNDSSIMFLKFEKDIQNQQKVFQLKSQVLNLILNEVEDELISSDNEGTIYVIKKLYQDNWNVSQNIITNPGFKLTFIDTNQFVYQSNKGDLQVFKLHDGKYKQIQTLDLKGEGNQNICHIPQVFIKQKSILISINYKQINIIKKNQNGDLEISKSIELSKNPVYGGLSNNGQYLITLDEKDQGQLQQFVQQN</sequence>
<reference evidence="1" key="1">
    <citation type="submission" date="2021-01" db="EMBL/GenBank/DDBJ databases">
        <authorList>
            <consortium name="Genoscope - CEA"/>
            <person name="William W."/>
        </authorList>
    </citation>
    <scope>NUCLEOTIDE SEQUENCE</scope>
</reference>
<dbReference type="EMBL" id="CAJJDP010000087">
    <property type="protein sequence ID" value="CAD8186380.1"/>
    <property type="molecule type" value="Genomic_DNA"/>
</dbReference>
<evidence type="ECO:0008006" key="3">
    <source>
        <dbReference type="Google" id="ProtNLM"/>
    </source>
</evidence>
<accession>A0A8S1WAU1</accession>
<dbReference type="Pfam" id="PF00400">
    <property type="entry name" value="WD40"/>
    <property type="match status" value="1"/>
</dbReference>
<dbReference type="GO" id="GO:0097361">
    <property type="term" value="C:cytosolic [4Fe-4S] assembly targeting complex"/>
    <property type="evidence" value="ECO:0007669"/>
    <property type="project" value="TreeGrafter"/>
</dbReference>
<comment type="caution">
    <text evidence="1">The sequence shown here is derived from an EMBL/GenBank/DDBJ whole genome shotgun (WGS) entry which is preliminary data.</text>
</comment>
<dbReference type="OMA" id="MIAGCEK"/>
<dbReference type="Proteomes" id="UP000683925">
    <property type="component" value="Unassembled WGS sequence"/>
</dbReference>
<keyword evidence="2" id="KW-1185">Reference proteome</keyword>
<evidence type="ECO:0000313" key="1">
    <source>
        <dbReference type="EMBL" id="CAD8186380.1"/>
    </source>
</evidence>
<proteinExistence type="predicted"/>
<evidence type="ECO:0000313" key="2">
    <source>
        <dbReference type="Proteomes" id="UP000683925"/>
    </source>
</evidence>